<accession>A0A6A6RAC8</accession>
<dbReference type="OrthoDB" id="187522at2759"/>
<evidence type="ECO:0000256" key="2">
    <source>
        <dbReference type="SAM" id="SignalP"/>
    </source>
</evidence>
<dbReference type="AlphaFoldDB" id="A0A6A6RAC8"/>
<gene>
    <name evidence="4" type="ORF">BU16DRAFT_450402</name>
</gene>
<dbReference type="SUPFAM" id="SSF53590">
    <property type="entry name" value="Nucleoside hydrolase"/>
    <property type="match status" value="1"/>
</dbReference>
<feature type="domain" description="Inosine/uridine-preferring nucleoside hydrolase" evidence="3">
    <location>
        <begin position="28"/>
        <end position="271"/>
    </location>
</feature>
<name>A0A6A6RAC8_9PEZI</name>
<dbReference type="Pfam" id="PF01156">
    <property type="entry name" value="IU_nuc_hydro"/>
    <property type="match status" value="1"/>
</dbReference>
<dbReference type="GO" id="GO:0016799">
    <property type="term" value="F:hydrolase activity, hydrolyzing N-glycosyl compounds"/>
    <property type="evidence" value="ECO:0007669"/>
    <property type="project" value="InterPro"/>
</dbReference>
<dbReference type="EMBL" id="MU004182">
    <property type="protein sequence ID" value="KAF2501649.1"/>
    <property type="molecule type" value="Genomic_DNA"/>
</dbReference>
<protein>
    <submittedName>
        <fullName evidence="4">Inosine/uridine-preferring nucleoside hydrolase</fullName>
    </submittedName>
</protein>
<organism evidence="4 5">
    <name type="scientific">Lophium mytilinum</name>
    <dbReference type="NCBI Taxonomy" id="390894"/>
    <lineage>
        <taxon>Eukaryota</taxon>
        <taxon>Fungi</taxon>
        <taxon>Dikarya</taxon>
        <taxon>Ascomycota</taxon>
        <taxon>Pezizomycotina</taxon>
        <taxon>Dothideomycetes</taxon>
        <taxon>Pleosporomycetidae</taxon>
        <taxon>Mytilinidiales</taxon>
        <taxon>Mytilinidiaceae</taxon>
        <taxon>Lophium</taxon>
    </lineage>
</organism>
<proteinExistence type="inferred from homology"/>
<keyword evidence="2" id="KW-0732">Signal</keyword>
<dbReference type="InterPro" id="IPR036452">
    <property type="entry name" value="Ribo_hydro-like"/>
</dbReference>
<keyword evidence="4" id="KW-0378">Hydrolase</keyword>
<dbReference type="PANTHER" id="PTHR43264">
    <property type="match status" value="1"/>
</dbReference>
<dbReference type="Gene3D" id="3.90.245.10">
    <property type="entry name" value="Ribonucleoside hydrolase-like"/>
    <property type="match status" value="1"/>
</dbReference>
<evidence type="ECO:0000313" key="4">
    <source>
        <dbReference type="EMBL" id="KAF2501649.1"/>
    </source>
</evidence>
<sequence length="333" mass="36015">MLSRLVKAVAIGALLPLGAVDAAKTKKLIIDTDIYSGVDDTTALLLAATLPHAEILAVNVNTASSYSALAVSAIIGHYGYTEVPIGLTRPFTDEAFFDNFGFIRGEYCSKVGYHYSNGSLPWGTAEDAWDPVALYRKTLAEQADHSVTVVSLGFFQNLAGLLNSTGDKYSPLSGPDLVKAKVLELVVMGGQYPSGAEFNFFGGTPLNTALVINTWPTAITFSGDNVNVLAGARLTREAPSTDPVAASYKWQIGYNVDWQTWDPFAVLYAINGLDKLFVAQGQGGHNYVFPNGSNTWVYDNTKNNQQWLKLKISNVTAANKLESLFLKGVRKWA</sequence>
<feature type="chain" id="PRO_5025560909" evidence="2">
    <location>
        <begin position="23"/>
        <end position="333"/>
    </location>
</feature>
<feature type="signal peptide" evidence="2">
    <location>
        <begin position="1"/>
        <end position="22"/>
    </location>
</feature>
<evidence type="ECO:0000259" key="3">
    <source>
        <dbReference type="Pfam" id="PF01156"/>
    </source>
</evidence>
<dbReference type="InterPro" id="IPR001910">
    <property type="entry name" value="Inosine/uridine_hydrolase_dom"/>
</dbReference>
<comment type="similarity">
    <text evidence="1">Belongs to the IUNH family.</text>
</comment>
<dbReference type="PANTHER" id="PTHR43264:SF1">
    <property type="entry name" value="INOSINE_URIDINE-PREFERRING NUCLEOSIDE HYDROLASE DOMAIN-CONTAINING PROTEIN"/>
    <property type="match status" value="1"/>
</dbReference>
<dbReference type="Proteomes" id="UP000799750">
    <property type="component" value="Unassembled WGS sequence"/>
</dbReference>
<evidence type="ECO:0000313" key="5">
    <source>
        <dbReference type="Proteomes" id="UP000799750"/>
    </source>
</evidence>
<keyword evidence="5" id="KW-1185">Reference proteome</keyword>
<reference evidence="4" key="1">
    <citation type="journal article" date="2020" name="Stud. Mycol.">
        <title>101 Dothideomycetes genomes: a test case for predicting lifestyles and emergence of pathogens.</title>
        <authorList>
            <person name="Haridas S."/>
            <person name="Albert R."/>
            <person name="Binder M."/>
            <person name="Bloem J."/>
            <person name="Labutti K."/>
            <person name="Salamov A."/>
            <person name="Andreopoulos B."/>
            <person name="Baker S."/>
            <person name="Barry K."/>
            <person name="Bills G."/>
            <person name="Bluhm B."/>
            <person name="Cannon C."/>
            <person name="Castanera R."/>
            <person name="Culley D."/>
            <person name="Daum C."/>
            <person name="Ezra D."/>
            <person name="Gonzalez J."/>
            <person name="Henrissat B."/>
            <person name="Kuo A."/>
            <person name="Liang C."/>
            <person name="Lipzen A."/>
            <person name="Lutzoni F."/>
            <person name="Magnuson J."/>
            <person name="Mondo S."/>
            <person name="Nolan M."/>
            <person name="Ohm R."/>
            <person name="Pangilinan J."/>
            <person name="Park H.-J."/>
            <person name="Ramirez L."/>
            <person name="Alfaro M."/>
            <person name="Sun H."/>
            <person name="Tritt A."/>
            <person name="Yoshinaga Y."/>
            <person name="Zwiers L.-H."/>
            <person name="Turgeon B."/>
            <person name="Goodwin S."/>
            <person name="Spatafora J."/>
            <person name="Crous P."/>
            <person name="Grigoriev I."/>
        </authorList>
    </citation>
    <scope>NUCLEOTIDE SEQUENCE</scope>
    <source>
        <strain evidence="4">CBS 269.34</strain>
    </source>
</reference>
<evidence type="ECO:0000256" key="1">
    <source>
        <dbReference type="ARBA" id="ARBA00009176"/>
    </source>
</evidence>